<dbReference type="InterPro" id="IPR007345">
    <property type="entry name" value="Polysacch_pyruvyl_Trfase"/>
</dbReference>
<reference evidence="2" key="2">
    <citation type="journal article" date="2015" name="Sci. Rep.">
        <title>Genetic analysis of capsular polysaccharide synthesis gene clusters in 79 capsular types of Klebsiella spp.</title>
        <authorList>
            <person name="Pan Y.J."/>
            <person name="Lin T.L."/>
            <person name="Chen C.T."/>
            <person name="Chen Y.Y."/>
            <person name="Hsieh P.F."/>
            <person name="Hsu C.R."/>
            <person name="Wu M.C."/>
            <person name="Wang J.T."/>
        </authorList>
    </citation>
    <scope>NUCLEOTIDE SEQUENCE</scope>
    <source>
        <strain evidence="2">438</strain>
    </source>
</reference>
<keyword evidence="2" id="KW-0808">Transferase</keyword>
<dbReference type="EMBL" id="AB924602">
    <property type="protein sequence ID" value="BAT24233.1"/>
    <property type="molecule type" value="Genomic_DNA"/>
</dbReference>
<feature type="domain" description="Polysaccharide pyruvyl transferase" evidence="1">
    <location>
        <begin position="13"/>
        <end position="315"/>
    </location>
</feature>
<evidence type="ECO:0000313" key="2">
    <source>
        <dbReference type="EMBL" id="BAT24233.1"/>
    </source>
</evidence>
<gene>
    <name evidence="2" type="primary">wcqF</name>
</gene>
<organism evidence="2">
    <name type="scientific">Klebsiella sp. 438(3a)</name>
    <dbReference type="NCBI Taxonomy" id="1497834"/>
    <lineage>
        <taxon>Bacteria</taxon>
        <taxon>Pseudomonadati</taxon>
        <taxon>Pseudomonadota</taxon>
        <taxon>Gammaproteobacteria</taxon>
        <taxon>Enterobacterales</taxon>
        <taxon>Enterobacteriaceae</taxon>
        <taxon>Klebsiella/Raoultella group</taxon>
        <taxon>Klebsiella</taxon>
    </lineage>
</organism>
<evidence type="ECO:0000259" key="1">
    <source>
        <dbReference type="Pfam" id="PF04230"/>
    </source>
</evidence>
<dbReference type="Pfam" id="PF04230">
    <property type="entry name" value="PS_pyruv_trans"/>
    <property type="match status" value="1"/>
</dbReference>
<name>A0A0N7KWI7_9ENTR</name>
<dbReference type="AlphaFoldDB" id="A0A0N7KWI7"/>
<proteinExistence type="predicted"/>
<accession>A0A0N7KWI7</accession>
<protein>
    <submittedName>
        <fullName evidence="2">Polysaccharide pyruvyl transferase</fullName>
    </submittedName>
</protein>
<sequence>MKIAILTLPLHVNYGGNVQNFALQQTLLKLGHDVVTINCQEAKIGTLRYGLSTAKRLFQQPKSSRRLLFTKKEKEIISLNHKRFICDYIKLTEPVDFTELSLFFKKNKFDAVFVGSDQVWRPKYTPCIESYFLSFIQDNTAIKKISYAASFGSDKWEYNSQQHSICKSLIEKFDALSVRESLGADMCKEYFSVNAQHVLDPTMLLTKEEYIEIFKSENLPNHKGKLFNYTLDVDEAKNKLIRNISSHVHKDFFTTYPEKTQKKTLFIHDIKTYQYPSVPAWLKSFFDADFIITDSFHGTVFSIIFNKPFIALSNKERGAARFTSLLNMFGLESRLVTDVDKFDKNIIDDNIDYVEVNKRLEQYRIMSLDFISNALS</sequence>
<reference evidence="2" key="1">
    <citation type="submission" date="2014-04" db="EMBL/GenBank/DDBJ databases">
        <authorList>
            <person name="Harrison E."/>
        </authorList>
    </citation>
    <scope>NUCLEOTIDE SEQUENCE</scope>
    <source>
        <strain evidence="2">438</strain>
    </source>
</reference>
<dbReference type="GO" id="GO:0016740">
    <property type="term" value="F:transferase activity"/>
    <property type="evidence" value="ECO:0007669"/>
    <property type="project" value="UniProtKB-KW"/>
</dbReference>